<dbReference type="Proteomes" id="UP000287224">
    <property type="component" value="Unassembled WGS sequence"/>
</dbReference>
<keyword evidence="2" id="KW-1185">Reference proteome</keyword>
<name>A0A401ZQH4_9CHLR</name>
<proteinExistence type="predicted"/>
<gene>
    <name evidence="1" type="ORF">KDAU_64500</name>
</gene>
<dbReference type="EMBL" id="BIFQ01000002">
    <property type="protein sequence ID" value="GCE09121.1"/>
    <property type="molecule type" value="Genomic_DNA"/>
</dbReference>
<organism evidence="1 2">
    <name type="scientific">Dictyobacter aurantiacus</name>
    <dbReference type="NCBI Taxonomy" id="1936993"/>
    <lineage>
        <taxon>Bacteria</taxon>
        <taxon>Bacillati</taxon>
        <taxon>Chloroflexota</taxon>
        <taxon>Ktedonobacteria</taxon>
        <taxon>Ktedonobacterales</taxon>
        <taxon>Dictyobacteraceae</taxon>
        <taxon>Dictyobacter</taxon>
    </lineage>
</organism>
<evidence type="ECO:0000313" key="1">
    <source>
        <dbReference type="EMBL" id="GCE09121.1"/>
    </source>
</evidence>
<reference evidence="2" key="1">
    <citation type="submission" date="2018-12" db="EMBL/GenBank/DDBJ databases">
        <title>Tengunoibacter tsumagoiensis gen. nov., sp. nov., Dictyobacter kobayashii sp. nov., D. alpinus sp. nov., and D. joshuensis sp. nov. and description of Dictyobacteraceae fam. nov. within the order Ktedonobacterales isolated from Tengu-no-mugimeshi.</title>
        <authorList>
            <person name="Wang C.M."/>
            <person name="Zheng Y."/>
            <person name="Sakai Y."/>
            <person name="Toyoda A."/>
            <person name="Minakuchi Y."/>
            <person name="Abe K."/>
            <person name="Yokota A."/>
            <person name="Yabe S."/>
        </authorList>
    </citation>
    <scope>NUCLEOTIDE SEQUENCE [LARGE SCALE GENOMIC DNA]</scope>
    <source>
        <strain evidence="2">S-27</strain>
    </source>
</reference>
<protein>
    <submittedName>
        <fullName evidence="1">Uncharacterized protein</fullName>
    </submittedName>
</protein>
<evidence type="ECO:0000313" key="2">
    <source>
        <dbReference type="Proteomes" id="UP000287224"/>
    </source>
</evidence>
<dbReference type="AlphaFoldDB" id="A0A401ZQH4"/>
<sequence length="129" mass="15244">MENWDYRRTWYHGSQQEITTLRIGSSITQEKAIACAFSHRPSLISISDAGSIKHDGVVPGYLYVVSEEIDEHDVEPHPHPSNVTRWEWLTKRELHVRLVEHTYIPPEEQLTEDEIISLRRKQRERSEQR</sequence>
<accession>A0A401ZQH4</accession>
<dbReference type="RefSeq" id="WP_126601559.1">
    <property type="nucleotide sequence ID" value="NZ_BIFQ01000002.1"/>
</dbReference>
<comment type="caution">
    <text evidence="1">The sequence shown here is derived from an EMBL/GenBank/DDBJ whole genome shotgun (WGS) entry which is preliminary data.</text>
</comment>